<feature type="domain" description="N-acetyltransferase" evidence="1">
    <location>
        <begin position="1"/>
        <end position="139"/>
    </location>
</feature>
<name>A0ABS4SB84_9BACI</name>
<dbReference type="PROSITE" id="PS51186">
    <property type="entry name" value="GNAT"/>
    <property type="match status" value="1"/>
</dbReference>
<dbReference type="Proteomes" id="UP001519294">
    <property type="component" value="Unassembled WGS sequence"/>
</dbReference>
<dbReference type="Pfam" id="PF13508">
    <property type="entry name" value="Acetyltransf_7"/>
    <property type="match status" value="1"/>
</dbReference>
<proteinExistence type="predicted"/>
<dbReference type="RefSeq" id="WP_029267959.1">
    <property type="nucleotide sequence ID" value="NZ_JAGIKX010000022.1"/>
</dbReference>
<comment type="caution">
    <text evidence="2">The sequence shown here is derived from an EMBL/GenBank/DDBJ whole genome shotgun (WGS) entry which is preliminary data.</text>
</comment>
<evidence type="ECO:0000259" key="1">
    <source>
        <dbReference type="PROSITE" id="PS51186"/>
    </source>
</evidence>
<evidence type="ECO:0000313" key="2">
    <source>
        <dbReference type="EMBL" id="MBP2258260.1"/>
    </source>
</evidence>
<protein>
    <submittedName>
        <fullName evidence="2">GNAT superfamily N-acetyltransferase</fullName>
    </submittedName>
</protein>
<organism evidence="2 3">
    <name type="scientific">Virgibacillus alimentarius</name>
    <dbReference type="NCBI Taxonomy" id="698769"/>
    <lineage>
        <taxon>Bacteria</taxon>
        <taxon>Bacillati</taxon>
        <taxon>Bacillota</taxon>
        <taxon>Bacilli</taxon>
        <taxon>Bacillales</taxon>
        <taxon>Bacillaceae</taxon>
        <taxon>Virgibacillus</taxon>
    </lineage>
</organism>
<sequence>MNWYKKLNEYFPVEEMKSKEHIEMLLREKGDIYHKDESPQHVLMYAEFESFIFIDYVWVSSKARGQGIGHQLIEKLKKKNKPIILEVEPVDYDDTDTGKRLHFYRREDFKHAKSIGYNRRSLATNEKTPMEILYWSPNDDSEDVIYEKMKKMYNDIHTYKDEEIYGKSYQPVDEVLTYNEERETDIFEALNTTKNI</sequence>
<dbReference type="InterPro" id="IPR000182">
    <property type="entry name" value="GNAT_dom"/>
</dbReference>
<evidence type="ECO:0000313" key="3">
    <source>
        <dbReference type="Proteomes" id="UP001519294"/>
    </source>
</evidence>
<reference evidence="2 3" key="1">
    <citation type="submission" date="2021-03" db="EMBL/GenBank/DDBJ databases">
        <title>Genomic Encyclopedia of Type Strains, Phase IV (KMG-IV): sequencing the most valuable type-strain genomes for metagenomic binning, comparative biology and taxonomic classification.</title>
        <authorList>
            <person name="Goeker M."/>
        </authorList>
    </citation>
    <scope>NUCLEOTIDE SEQUENCE [LARGE SCALE GENOMIC DNA]</scope>
    <source>
        <strain evidence="2 3">DSM 25790</strain>
    </source>
</reference>
<keyword evidence="3" id="KW-1185">Reference proteome</keyword>
<dbReference type="Gene3D" id="3.40.630.30">
    <property type="match status" value="1"/>
</dbReference>
<gene>
    <name evidence="2" type="ORF">J2Z81_002231</name>
</gene>
<dbReference type="EMBL" id="JAGIKX010000022">
    <property type="protein sequence ID" value="MBP2258260.1"/>
    <property type="molecule type" value="Genomic_DNA"/>
</dbReference>
<dbReference type="SUPFAM" id="SSF55729">
    <property type="entry name" value="Acyl-CoA N-acyltransferases (Nat)"/>
    <property type="match status" value="1"/>
</dbReference>
<dbReference type="InterPro" id="IPR016181">
    <property type="entry name" value="Acyl_CoA_acyltransferase"/>
</dbReference>
<accession>A0ABS4SB84</accession>
<dbReference type="CDD" id="cd04301">
    <property type="entry name" value="NAT_SF"/>
    <property type="match status" value="1"/>
</dbReference>